<dbReference type="GO" id="GO:0043565">
    <property type="term" value="F:sequence-specific DNA binding"/>
    <property type="evidence" value="ECO:0007669"/>
    <property type="project" value="InterPro"/>
</dbReference>
<evidence type="ECO:0000256" key="1">
    <source>
        <dbReference type="ARBA" id="ARBA00023015"/>
    </source>
</evidence>
<name>A0A7G9YGK4_9EURY</name>
<dbReference type="Pfam" id="PF01037">
    <property type="entry name" value="AsnC_trans_reg"/>
    <property type="match status" value="1"/>
</dbReference>
<feature type="domain" description="HTH asnC-type" evidence="4">
    <location>
        <begin position="4"/>
        <end position="65"/>
    </location>
</feature>
<reference evidence="5" key="1">
    <citation type="submission" date="2020-06" db="EMBL/GenBank/DDBJ databases">
        <title>Unique genomic features of the anaerobic methanotrophic archaea.</title>
        <authorList>
            <person name="Chadwick G.L."/>
            <person name="Skennerton C.T."/>
            <person name="Laso-Perez R."/>
            <person name="Leu A.O."/>
            <person name="Speth D.R."/>
            <person name="Yu H."/>
            <person name="Morgan-Lang C."/>
            <person name="Hatzenpichler R."/>
            <person name="Goudeau D."/>
            <person name="Malmstrom R."/>
            <person name="Brazelton W.J."/>
            <person name="Woyke T."/>
            <person name="Hallam S.J."/>
            <person name="Tyson G.W."/>
            <person name="Wegener G."/>
            <person name="Boetius A."/>
            <person name="Orphan V."/>
        </authorList>
    </citation>
    <scope>NUCLEOTIDE SEQUENCE</scope>
</reference>
<dbReference type="PRINTS" id="PR00033">
    <property type="entry name" value="HTHASNC"/>
</dbReference>
<dbReference type="InterPro" id="IPR011008">
    <property type="entry name" value="Dimeric_a/b-barrel"/>
</dbReference>
<dbReference type="Pfam" id="PF13412">
    <property type="entry name" value="HTH_24"/>
    <property type="match status" value="1"/>
</dbReference>
<dbReference type="AlphaFoldDB" id="A0A7G9YGK4"/>
<dbReference type="PANTHER" id="PTHR30154">
    <property type="entry name" value="LEUCINE-RESPONSIVE REGULATORY PROTEIN"/>
    <property type="match status" value="1"/>
</dbReference>
<sequence>MQMIDERDMKIIEILRENARTPHTEIAARLDVAESTIRNRVRALEEEGVIQQYTVVTDPAKLGYNSVALVGIDVEPEHLLDVAMQMSEFPQVKFVATSAGDHMIMTEVWLEDGGALRSFIAEKIKKLAGVQSVSPTVIMDNWKVRSGHLLP</sequence>
<dbReference type="InterPro" id="IPR036390">
    <property type="entry name" value="WH_DNA-bd_sf"/>
</dbReference>
<keyword evidence="2" id="KW-0238">DNA-binding</keyword>
<dbReference type="InterPro" id="IPR019887">
    <property type="entry name" value="Tscrpt_reg_AsnC/Lrp_C"/>
</dbReference>
<evidence type="ECO:0000259" key="4">
    <source>
        <dbReference type="PROSITE" id="PS50956"/>
    </source>
</evidence>
<dbReference type="EMBL" id="MT631242">
    <property type="protein sequence ID" value="QNO47138.1"/>
    <property type="molecule type" value="Genomic_DNA"/>
</dbReference>
<dbReference type="InterPro" id="IPR011991">
    <property type="entry name" value="ArsR-like_HTH"/>
</dbReference>
<accession>A0A7G9YGK4</accession>
<dbReference type="GO" id="GO:0005829">
    <property type="term" value="C:cytosol"/>
    <property type="evidence" value="ECO:0007669"/>
    <property type="project" value="TreeGrafter"/>
</dbReference>
<dbReference type="SUPFAM" id="SSF46785">
    <property type="entry name" value="Winged helix' DNA-binding domain"/>
    <property type="match status" value="1"/>
</dbReference>
<dbReference type="InterPro" id="IPR036388">
    <property type="entry name" value="WH-like_DNA-bd_sf"/>
</dbReference>
<dbReference type="Gene3D" id="1.10.10.10">
    <property type="entry name" value="Winged helix-like DNA-binding domain superfamily/Winged helix DNA-binding domain"/>
    <property type="match status" value="1"/>
</dbReference>
<dbReference type="PANTHER" id="PTHR30154:SF34">
    <property type="entry name" value="TRANSCRIPTIONAL REGULATOR AZLB"/>
    <property type="match status" value="1"/>
</dbReference>
<evidence type="ECO:0000313" key="5">
    <source>
        <dbReference type="EMBL" id="QNO47138.1"/>
    </source>
</evidence>
<keyword evidence="1" id="KW-0805">Transcription regulation</keyword>
<gene>
    <name evidence="5" type="primary">ptr2</name>
    <name evidence="5" type="ORF">ANPEMHCN_00017</name>
</gene>
<dbReference type="SUPFAM" id="SSF54909">
    <property type="entry name" value="Dimeric alpha+beta barrel"/>
    <property type="match status" value="1"/>
</dbReference>
<protein>
    <submittedName>
        <fullName evidence="5">HTH-type transcriptional regulator Ptr2</fullName>
    </submittedName>
</protein>
<dbReference type="InterPro" id="IPR019888">
    <property type="entry name" value="Tscrpt_reg_AsnC-like"/>
</dbReference>
<evidence type="ECO:0000256" key="2">
    <source>
        <dbReference type="ARBA" id="ARBA00023125"/>
    </source>
</evidence>
<dbReference type="GO" id="GO:0043200">
    <property type="term" value="P:response to amino acid"/>
    <property type="evidence" value="ECO:0007669"/>
    <property type="project" value="TreeGrafter"/>
</dbReference>
<keyword evidence="3" id="KW-0804">Transcription</keyword>
<dbReference type="InterPro" id="IPR000485">
    <property type="entry name" value="AsnC-type_HTH_dom"/>
</dbReference>
<organism evidence="5">
    <name type="scientific">Candidatus Methanogaster sp. ANME-2c ERB4</name>
    <dbReference type="NCBI Taxonomy" id="2759911"/>
    <lineage>
        <taxon>Archaea</taxon>
        <taxon>Methanobacteriati</taxon>
        <taxon>Methanobacteriota</taxon>
        <taxon>Stenosarchaea group</taxon>
        <taxon>Methanomicrobia</taxon>
        <taxon>Methanosarcinales</taxon>
        <taxon>ANME-2 cluster</taxon>
        <taxon>Candidatus Methanogasteraceae</taxon>
        <taxon>Candidatus Methanogaster</taxon>
    </lineage>
</organism>
<proteinExistence type="predicted"/>
<dbReference type="Gene3D" id="3.30.70.920">
    <property type="match status" value="1"/>
</dbReference>
<evidence type="ECO:0000256" key="3">
    <source>
        <dbReference type="ARBA" id="ARBA00023163"/>
    </source>
</evidence>
<dbReference type="SMART" id="SM00344">
    <property type="entry name" value="HTH_ASNC"/>
    <property type="match status" value="1"/>
</dbReference>
<dbReference type="PROSITE" id="PS50956">
    <property type="entry name" value="HTH_ASNC_2"/>
    <property type="match status" value="1"/>
</dbReference>
<dbReference type="CDD" id="cd00090">
    <property type="entry name" value="HTH_ARSR"/>
    <property type="match status" value="1"/>
</dbReference>